<protein>
    <submittedName>
        <fullName evidence="3">Uncharacterized protein</fullName>
    </submittedName>
</protein>
<gene>
    <name evidence="3" type="ORF">EZS28_017396</name>
</gene>
<evidence type="ECO:0000256" key="2">
    <source>
        <dbReference type="SAM" id="MobiDB-lite"/>
    </source>
</evidence>
<evidence type="ECO:0000313" key="3">
    <source>
        <dbReference type="EMBL" id="KAA6387079.1"/>
    </source>
</evidence>
<dbReference type="AlphaFoldDB" id="A0A5J4VXP9"/>
<feature type="coiled-coil region" evidence="1">
    <location>
        <begin position="9"/>
        <end position="99"/>
    </location>
</feature>
<evidence type="ECO:0000256" key="1">
    <source>
        <dbReference type="SAM" id="Coils"/>
    </source>
</evidence>
<name>A0A5J4VXP9_9EUKA</name>
<dbReference type="Proteomes" id="UP000324800">
    <property type="component" value="Unassembled WGS sequence"/>
</dbReference>
<keyword evidence="1" id="KW-0175">Coiled coil</keyword>
<accession>A0A5J4VXP9</accession>
<dbReference type="EMBL" id="SNRW01004527">
    <property type="protein sequence ID" value="KAA6387079.1"/>
    <property type="molecule type" value="Genomic_DNA"/>
</dbReference>
<organism evidence="3 4">
    <name type="scientific">Streblomastix strix</name>
    <dbReference type="NCBI Taxonomy" id="222440"/>
    <lineage>
        <taxon>Eukaryota</taxon>
        <taxon>Metamonada</taxon>
        <taxon>Preaxostyla</taxon>
        <taxon>Oxymonadida</taxon>
        <taxon>Streblomastigidae</taxon>
        <taxon>Streblomastix</taxon>
    </lineage>
</organism>
<comment type="caution">
    <text evidence="3">The sequence shown here is derived from an EMBL/GenBank/DDBJ whole genome shotgun (WGS) entry which is preliminary data.</text>
</comment>
<reference evidence="3 4" key="1">
    <citation type="submission" date="2019-03" db="EMBL/GenBank/DDBJ databases">
        <title>Single cell metagenomics reveals metabolic interactions within the superorganism composed of flagellate Streblomastix strix and complex community of Bacteroidetes bacteria on its surface.</title>
        <authorList>
            <person name="Treitli S.C."/>
            <person name="Kolisko M."/>
            <person name="Husnik F."/>
            <person name="Keeling P."/>
            <person name="Hampl V."/>
        </authorList>
    </citation>
    <scope>NUCLEOTIDE SEQUENCE [LARGE SCALE GENOMIC DNA]</scope>
    <source>
        <strain evidence="3">ST1C</strain>
    </source>
</reference>
<feature type="region of interest" description="Disordered" evidence="2">
    <location>
        <begin position="331"/>
        <end position="350"/>
    </location>
</feature>
<evidence type="ECO:0000313" key="4">
    <source>
        <dbReference type="Proteomes" id="UP000324800"/>
    </source>
</evidence>
<feature type="compositionally biased region" description="Acidic residues" evidence="2">
    <location>
        <begin position="336"/>
        <end position="350"/>
    </location>
</feature>
<proteinExistence type="predicted"/>
<sequence>MKYKLETELNSAKETKKLYDKELRLERERIRRFDDIIRNEQESKKRFEDELKREKNNKKLIIEEMKVEREAKFKLEQLLHQKEAEAQKEEENKQLLFQQTSHITLSQFLLLKATIDQLKNCKVSSVTLFIQLETALRTARQIREQYENEQKDIEQSYTNYKNNQIEGYKQDERNYLNDSDSFKSLQLPPSYSSSASSASSSSSQSSFFQIYSAEEMHEYSKDLVENIALIIKNTMKDEKDIEMGIQTGVVLELMKVAKINETNSNIKKIGNIDDEGLDDYRLLRNEDDYSQSNIYFSNLVPLSSSYSSQFMYENVIEAIRQITELSNGVPLHLGENESDEIPGLDDEGWS</sequence>
<feature type="coiled-coil region" evidence="1">
    <location>
        <begin position="129"/>
        <end position="163"/>
    </location>
</feature>